<dbReference type="Pfam" id="PF07687">
    <property type="entry name" value="M20_dimer"/>
    <property type="match status" value="1"/>
</dbReference>
<dbReference type="NCBIfam" id="NF006768">
    <property type="entry name" value="PRK09290.1-1"/>
    <property type="match status" value="1"/>
</dbReference>
<sequence>MNILSEFEKMDQLFTSFGGLEQGGITRLLYSKEWKAAVDQLIQIFEQEGFEVQKDAVGNISGRLVGMTHPEETVMSGSHIDTVVEGGHLDGQYGILAALIATKYLKEKYGQPKRSIEVLSLAEEEGSRFPFTFWGSKNFFNLADKKDVETIEDAEGVRFVDAMHEAGFDFRKDNKVRDDIKAFVEIHIEQGKVLEVEGKQIGVVNGIVGQKRYTVRLKGEANHAGTTPMGLRRDAVVAISEIVQTLTARAEEIGDPLVLTFGHVTPTPNTVNVVPGEVEFSVDTRHVDQKILNTFADEIEKTIRSVAERNQMDVDINLWMDETPTLMNDTIIEKVLNAAEKLADGNYKVMPSGAGHDSQIFAKHVPTGMIFVPSIDGISHNTAEETKTEDLIKGIEVLAEVLYQLAY</sequence>
<keyword evidence="3" id="KW-0479">Metal-binding</keyword>
<dbReference type="GO" id="GO:0047652">
    <property type="term" value="F:allantoate deiminase activity"/>
    <property type="evidence" value="ECO:0007669"/>
    <property type="project" value="InterPro"/>
</dbReference>
<dbReference type="RefSeq" id="WP_019168803.1">
    <property type="nucleotide sequence ID" value="NZ_CAIB01000176.1"/>
</dbReference>
<evidence type="ECO:0000313" key="6">
    <source>
        <dbReference type="EMBL" id="SUM45515.1"/>
    </source>
</evidence>
<dbReference type="NCBIfam" id="TIGR03176">
    <property type="entry name" value="AllC"/>
    <property type="match status" value="1"/>
</dbReference>
<feature type="binding site" evidence="4">
    <location>
        <position position="212"/>
    </location>
    <ligand>
        <name>allantoate</name>
        <dbReference type="ChEBI" id="CHEBI:17536"/>
    </ligand>
</feature>
<dbReference type="EC" id="3.5.3.-" evidence="6"/>
<dbReference type="InterPro" id="IPR017591">
    <property type="entry name" value="Allantoate_amidohydrolase"/>
</dbReference>
<dbReference type="SUPFAM" id="SSF55031">
    <property type="entry name" value="Bacterial exopeptidase dimerisation domain"/>
    <property type="match status" value="1"/>
</dbReference>
<feature type="binding site" evidence="3">
    <location>
        <position position="79"/>
    </location>
    <ligand>
        <name>Zn(2+)</name>
        <dbReference type="ChEBI" id="CHEBI:29105"/>
        <label>1</label>
    </ligand>
</feature>
<gene>
    <name evidence="6" type="primary">allC</name>
    <name evidence="6" type="ORF">NCTC11048_00499</name>
</gene>
<dbReference type="InterPro" id="IPR036264">
    <property type="entry name" value="Bact_exopeptidase_dim_dom"/>
</dbReference>
<feature type="binding site" evidence="3">
    <location>
        <position position="90"/>
    </location>
    <ligand>
        <name>Zn(2+)</name>
        <dbReference type="ChEBI" id="CHEBI:29105"/>
        <label>1</label>
    </ligand>
</feature>
<dbReference type="SUPFAM" id="SSF53187">
    <property type="entry name" value="Zn-dependent exopeptidases"/>
    <property type="match status" value="1"/>
</dbReference>
<dbReference type="InterPro" id="IPR011650">
    <property type="entry name" value="Peptidase_M20_dimer"/>
</dbReference>
<accession>A0A380G3D4</accession>
<dbReference type="InterPro" id="IPR002933">
    <property type="entry name" value="Peptidase_M20"/>
</dbReference>
<feature type="binding site" evidence="4">
    <location>
        <position position="272"/>
    </location>
    <ligand>
        <name>allantoate</name>
        <dbReference type="ChEBI" id="CHEBI:17536"/>
    </ligand>
</feature>
<feature type="binding site" evidence="3">
    <location>
        <position position="90"/>
    </location>
    <ligand>
        <name>Zn(2+)</name>
        <dbReference type="ChEBI" id="CHEBI:29105"/>
        <label>2</label>
    </ligand>
</feature>
<feature type="binding site" evidence="3">
    <location>
        <position position="187"/>
    </location>
    <ligand>
        <name>Zn(2+)</name>
        <dbReference type="ChEBI" id="CHEBI:29105"/>
        <label>1</label>
    </ligand>
</feature>
<dbReference type="OrthoDB" id="9808195at2"/>
<dbReference type="PIRSF" id="PIRSF001235">
    <property type="entry name" value="Amidase_carbamoylase"/>
    <property type="match status" value="1"/>
</dbReference>
<keyword evidence="3" id="KW-0862">Zinc</keyword>
<keyword evidence="2 6" id="KW-0378">Hydrolase</keyword>
<feature type="binding site" evidence="3">
    <location>
        <position position="380"/>
    </location>
    <ligand>
        <name>Zn(2+)</name>
        <dbReference type="ChEBI" id="CHEBI:29105"/>
        <label>2</label>
    </ligand>
</feature>
<dbReference type="STRING" id="1141106.GCA_000308095_00926"/>
<comment type="cofactor">
    <cofactor evidence="3">
        <name>Zn(2+)</name>
        <dbReference type="ChEBI" id="CHEBI:29105"/>
    </cofactor>
    <text evidence="3">Binds 2 Zn(2+) ions per subunit.</text>
</comment>
<dbReference type="PANTHER" id="PTHR32494:SF5">
    <property type="entry name" value="ALLANTOATE AMIDOHYDROLASE"/>
    <property type="match status" value="1"/>
</dbReference>
<dbReference type="InterPro" id="IPR010158">
    <property type="entry name" value="Amidase_Cbmase"/>
</dbReference>
<feature type="binding site" evidence="4">
    <location>
        <position position="285"/>
    </location>
    <ligand>
        <name>allantoate</name>
        <dbReference type="ChEBI" id="CHEBI:17536"/>
    </ligand>
</feature>
<name>A0A380G3D4_STAIN</name>
<evidence type="ECO:0000256" key="1">
    <source>
        <dbReference type="ARBA" id="ARBA00006153"/>
    </source>
</evidence>
<dbReference type="NCBIfam" id="TIGR01879">
    <property type="entry name" value="hydantase"/>
    <property type="match status" value="1"/>
</dbReference>
<proteinExistence type="inferred from homology"/>
<protein>
    <submittedName>
        <fullName evidence="6">Allantoate amidohydrolase</fullName>
        <ecNumber evidence="6">3.5.3.-</ecNumber>
    </submittedName>
</protein>
<dbReference type="GO" id="GO:0009442">
    <property type="term" value="P:allantoin assimilation pathway"/>
    <property type="evidence" value="ECO:0007669"/>
    <property type="project" value="InterPro"/>
</dbReference>
<evidence type="ECO:0000256" key="2">
    <source>
        <dbReference type="ARBA" id="ARBA00022801"/>
    </source>
</evidence>
<dbReference type="AlphaFoldDB" id="A0A380G3D4"/>
<feature type="binding site" evidence="3">
    <location>
        <position position="125"/>
    </location>
    <ligand>
        <name>Zn(2+)</name>
        <dbReference type="ChEBI" id="CHEBI:29105"/>
        <label>2</label>
    </ligand>
</feature>
<comment type="similarity">
    <text evidence="1">Belongs to the peptidase M20 family.</text>
</comment>
<reference evidence="6 7" key="1">
    <citation type="submission" date="2018-06" db="EMBL/GenBank/DDBJ databases">
        <authorList>
            <consortium name="Pathogen Informatics"/>
            <person name="Doyle S."/>
        </authorList>
    </citation>
    <scope>NUCLEOTIDE SEQUENCE [LARGE SCALE GENOMIC DNA]</scope>
    <source>
        <strain evidence="7">NCTC 11048</strain>
    </source>
</reference>
<dbReference type="PANTHER" id="PTHR32494">
    <property type="entry name" value="ALLANTOATE DEIMINASE-RELATED"/>
    <property type="match status" value="1"/>
</dbReference>
<dbReference type="Pfam" id="PF01546">
    <property type="entry name" value="Peptidase_M20"/>
    <property type="match status" value="1"/>
</dbReference>
<evidence type="ECO:0000256" key="4">
    <source>
        <dbReference type="PIRSR" id="PIRSR001235-2"/>
    </source>
</evidence>
<dbReference type="Gene3D" id="3.30.70.360">
    <property type="match status" value="1"/>
</dbReference>
<dbReference type="NCBIfam" id="NF006771">
    <property type="entry name" value="PRK09290.1-5"/>
    <property type="match status" value="1"/>
</dbReference>
<dbReference type="GO" id="GO:0030145">
    <property type="term" value="F:manganese ion binding"/>
    <property type="evidence" value="ECO:0007669"/>
    <property type="project" value="InterPro"/>
</dbReference>
<evidence type="ECO:0000313" key="7">
    <source>
        <dbReference type="Proteomes" id="UP000255549"/>
    </source>
</evidence>
<dbReference type="CDD" id="cd03884">
    <property type="entry name" value="M20_bAS"/>
    <property type="match status" value="1"/>
</dbReference>
<organism evidence="6 7">
    <name type="scientific">Staphylococcus intermedius NCTC 11048</name>
    <dbReference type="NCBI Taxonomy" id="1141106"/>
    <lineage>
        <taxon>Bacteria</taxon>
        <taxon>Bacillati</taxon>
        <taxon>Bacillota</taxon>
        <taxon>Bacilli</taxon>
        <taxon>Bacillales</taxon>
        <taxon>Staphylococcaceae</taxon>
        <taxon>Staphylococcus</taxon>
        <taxon>Staphylococcus intermedius group</taxon>
    </lineage>
</organism>
<feature type="domain" description="Peptidase M20 dimerisation" evidence="5">
    <location>
        <begin position="206"/>
        <end position="308"/>
    </location>
</feature>
<dbReference type="GO" id="GO:0042803">
    <property type="term" value="F:protein homodimerization activity"/>
    <property type="evidence" value="ECO:0007669"/>
    <property type="project" value="InterPro"/>
</dbReference>
<evidence type="ECO:0000256" key="3">
    <source>
        <dbReference type="PIRSR" id="PIRSR001235-1"/>
    </source>
</evidence>
<dbReference type="Proteomes" id="UP000255549">
    <property type="component" value="Unassembled WGS sequence"/>
</dbReference>
<dbReference type="Gene3D" id="3.40.630.10">
    <property type="entry name" value="Zn peptidases"/>
    <property type="match status" value="1"/>
</dbReference>
<keyword evidence="7" id="KW-1185">Reference proteome</keyword>
<evidence type="ECO:0000259" key="5">
    <source>
        <dbReference type="Pfam" id="PF07687"/>
    </source>
</evidence>
<dbReference type="EMBL" id="UHDP01000003">
    <property type="protein sequence ID" value="SUM45515.1"/>
    <property type="molecule type" value="Genomic_DNA"/>
</dbReference>